<dbReference type="InterPro" id="IPR013106">
    <property type="entry name" value="Ig_V-set"/>
</dbReference>
<evidence type="ECO:0000256" key="10">
    <source>
        <dbReference type="ARBA" id="ARBA00023319"/>
    </source>
</evidence>
<feature type="domain" description="Immunoglobulin V-set" evidence="14">
    <location>
        <begin position="37"/>
        <end position="131"/>
    </location>
</feature>
<accession>A0AAD7WMJ9</accession>
<evidence type="ECO:0000313" key="16">
    <source>
        <dbReference type="Proteomes" id="UP001221898"/>
    </source>
</evidence>
<dbReference type="AlphaFoldDB" id="A0AAD7WMJ9"/>
<dbReference type="GO" id="GO:0050776">
    <property type="term" value="P:regulation of immune response"/>
    <property type="evidence" value="ECO:0007669"/>
    <property type="project" value="InterPro"/>
</dbReference>
<keyword evidence="5 12" id="KW-1133">Transmembrane helix</keyword>
<dbReference type="Pfam" id="PF07686">
    <property type="entry name" value="V-set"/>
    <property type="match status" value="1"/>
</dbReference>
<name>A0AAD7WMJ9_9TELE</name>
<dbReference type="InterPro" id="IPR013783">
    <property type="entry name" value="Ig-like_fold"/>
</dbReference>
<dbReference type="SUPFAM" id="SSF48726">
    <property type="entry name" value="Immunoglobulin"/>
    <property type="match status" value="1"/>
</dbReference>
<dbReference type="GO" id="GO:0042288">
    <property type="term" value="F:MHC class I protein binding"/>
    <property type="evidence" value="ECO:0007669"/>
    <property type="project" value="InterPro"/>
</dbReference>
<keyword evidence="7 12" id="KW-0472">Membrane</keyword>
<sequence>MEQRTQVWTACMWIAVIVQSIQALRMQYPELNVLETVKCECKTCQAVLWYWQPLQIPAKFQFLFYHNNADKVVYEPSVNQTKYKGGKQEGGRTITYSLKISAVQKSDAGLYFCLVHYHNNRNEPSDPGVQLRPGVKPPTPSPPPPPKTPSACRCRNRGIKKYLQGCGRLVLWPLVGLLVSLVVVLIATLYYFSRLPKKCRHRFVKKKQLQ</sequence>
<dbReference type="GO" id="GO:0016020">
    <property type="term" value="C:membrane"/>
    <property type="evidence" value="ECO:0007669"/>
    <property type="project" value="UniProtKB-SubCell"/>
</dbReference>
<dbReference type="GO" id="GO:0002250">
    <property type="term" value="P:adaptive immune response"/>
    <property type="evidence" value="ECO:0007669"/>
    <property type="project" value="UniProtKB-KW"/>
</dbReference>
<feature type="region of interest" description="Disordered" evidence="11">
    <location>
        <begin position="123"/>
        <end position="151"/>
    </location>
</feature>
<feature type="chain" id="PRO_5042245927" description="Immunoglobulin V-set domain-containing protein" evidence="13">
    <location>
        <begin position="24"/>
        <end position="210"/>
    </location>
</feature>
<keyword evidence="9" id="KW-0325">Glycoprotein</keyword>
<evidence type="ECO:0000256" key="4">
    <source>
        <dbReference type="ARBA" id="ARBA00022859"/>
    </source>
</evidence>
<comment type="caution">
    <text evidence="15">The sequence shown here is derived from an EMBL/GenBank/DDBJ whole genome shotgun (WGS) entry which is preliminary data.</text>
</comment>
<keyword evidence="3 13" id="KW-0732">Signal</keyword>
<dbReference type="GO" id="GO:0009986">
    <property type="term" value="C:cell surface"/>
    <property type="evidence" value="ECO:0007669"/>
    <property type="project" value="TreeGrafter"/>
</dbReference>
<keyword evidence="16" id="KW-1185">Reference proteome</keyword>
<dbReference type="PANTHER" id="PTHR11292">
    <property type="entry name" value="T-CELL SURFACE GLYCOPROTEIN CD8 BETA CHAIN"/>
    <property type="match status" value="1"/>
</dbReference>
<evidence type="ECO:0000259" key="14">
    <source>
        <dbReference type="Pfam" id="PF07686"/>
    </source>
</evidence>
<organism evidence="15 16">
    <name type="scientific">Aldrovandia affinis</name>
    <dbReference type="NCBI Taxonomy" id="143900"/>
    <lineage>
        <taxon>Eukaryota</taxon>
        <taxon>Metazoa</taxon>
        <taxon>Chordata</taxon>
        <taxon>Craniata</taxon>
        <taxon>Vertebrata</taxon>
        <taxon>Euteleostomi</taxon>
        <taxon>Actinopterygii</taxon>
        <taxon>Neopterygii</taxon>
        <taxon>Teleostei</taxon>
        <taxon>Notacanthiformes</taxon>
        <taxon>Halosauridae</taxon>
        <taxon>Aldrovandia</taxon>
    </lineage>
</organism>
<evidence type="ECO:0000256" key="1">
    <source>
        <dbReference type="ARBA" id="ARBA00004479"/>
    </source>
</evidence>
<dbReference type="EMBL" id="JAINUG010000069">
    <property type="protein sequence ID" value="KAJ8401549.1"/>
    <property type="molecule type" value="Genomic_DNA"/>
</dbReference>
<evidence type="ECO:0000256" key="9">
    <source>
        <dbReference type="ARBA" id="ARBA00023180"/>
    </source>
</evidence>
<comment type="subcellular location">
    <subcellularLocation>
        <location evidence="1">Membrane</location>
        <topology evidence="1">Single-pass type I membrane protein</topology>
    </subcellularLocation>
</comment>
<evidence type="ECO:0000313" key="15">
    <source>
        <dbReference type="EMBL" id="KAJ8401549.1"/>
    </source>
</evidence>
<proteinExistence type="predicted"/>
<evidence type="ECO:0000256" key="13">
    <source>
        <dbReference type="SAM" id="SignalP"/>
    </source>
</evidence>
<gene>
    <name evidence="15" type="ORF">AAFF_G00378660</name>
</gene>
<dbReference type="Proteomes" id="UP001221898">
    <property type="component" value="Unassembled WGS sequence"/>
</dbReference>
<keyword evidence="2 12" id="KW-0812">Transmembrane</keyword>
<keyword evidence="4" id="KW-0391">Immunity</keyword>
<evidence type="ECO:0000256" key="7">
    <source>
        <dbReference type="ARBA" id="ARBA00023136"/>
    </source>
</evidence>
<keyword evidence="10" id="KW-0393">Immunoglobulin domain</keyword>
<feature type="signal peptide" evidence="13">
    <location>
        <begin position="1"/>
        <end position="23"/>
    </location>
</feature>
<evidence type="ECO:0000256" key="6">
    <source>
        <dbReference type="ARBA" id="ARBA00023130"/>
    </source>
</evidence>
<feature type="transmembrane region" description="Helical" evidence="12">
    <location>
        <begin position="169"/>
        <end position="192"/>
    </location>
</feature>
<dbReference type="InterPro" id="IPR036179">
    <property type="entry name" value="Ig-like_dom_sf"/>
</dbReference>
<dbReference type="InterPro" id="IPR042414">
    <property type="entry name" value="CD8B"/>
</dbReference>
<evidence type="ECO:0000256" key="3">
    <source>
        <dbReference type="ARBA" id="ARBA00022729"/>
    </source>
</evidence>
<keyword evidence="8" id="KW-1015">Disulfide bond</keyword>
<evidence type="ECO:0000256" key="2">
    <source>
        <dbReference type="ARBA" id="ARBA00022692"/>
    </source>
</evidence>
<dbReference type="GO" id="GO:0015026">
    <property type="term" value="F:coreceptor activity"/>
    <property type="evidence" value="ECO:0007669"/>
    <property type="project" value="InterPro"/>
</dbReference>
<feature type="compositionally biased region" description="Pro residues" evidence="11">
    <location>
        <begin position="135"/>
        <end position="148"/>
    </location>
</feature>
<dbReference type="PANTHER" id="PTHR11292:SF7">
    <property type="entry name" value="T-CELL SURFACE GLYCOPROTEIN CD8 BETA CHAIN-RELATED"/>
    <property type="match status" value="1"/>
</dbReference>
<reference evidence="15" key="1">
    <citation type="journal article" date="2023" name="Science">
        <title>Genome structures resolve the early diversification of teleost fishes.</title>
        <authorList>
            <person name="Parey E."/>
            <person name="Louis A."/>
            <person name="Montfort J."/>
            <person name="Bouchez O."/>
            <person name="Roques C."/>
            <person name="Iampietro C."/>
            <person name="Lluch J."/>
            <person name="Castinel A."/>
            <person name="Donnadieu C."/>
            <person name="Desvignes T."/>
            <person name="Floi Bucao C."/>
            <person name="Jouanno E."/>
            <person name="Wen M."/>
            <person name="Mejri S."/>
            <person name="Dirks R."/>
            <person name="Jansen H."/>
            <person name="Henkel C."/>
            <person name="Chen W.J."/>
            <person name="Zahm M."/>
            <person name="Cabau C."/>
            <person name="Klopp C."/>
            <person name="Thompson A.W."/>
            <person name="Robinson-Rechavi M."/>
            <person name="Braasch I."/>
            <person name="Lecointre G."/>
            <person name="Bobe J."/>
            <person name="Postlethwait J.H."/>
            <person name="Berthelot C."/>
            <person name="Roest Crollius H."/>
            <person name="Guiguen Y."/>
        </authorList>
    </citation>
    <scope>NUCLEOTIDE SEQUENCE</scope>
    <source>
        <strain evidence="15">NC1722</strain>
    </source>
</reference>
<protein>
    <recommendedName>
        <fullName evidence="14">Immunoglobulin V-set domain-containing protein</fullName>
    </recommendedName>
</protein>
<dbReference type="Gene3D" id="2.60.40.10">
    <property type="entry name" value="Immunoglobulins"/>
    <property type="match status" value="1"/>
</dbReference>
<evidence type="ECO:0000256" key="8">
    <source>
        <dbReference type="ARBA" id="ARBA00023157"/>
    </source>
</evidence>
<evidence type="ECO:0000256" key="12">
    <source>
        <dbReference type="SAM" id="Phobius"/>
    </source>
</evidence>
<keyword evidence="6" id="KW-1064">Adaptive immunity</keyword>
<evidence type="ECO:0000256" key="11">
    <source>
        <dbReference type="SAM" id="MobiDB-lite"/>
    </source>
</evidence>
<evidence type="ECO:0000256" key="5">
    <source>
        <dbReference type="ARBA" id="ARBA00022989"/>
    </source>
</evidence>